<dbReference type="Proteomes" id="UP000008909">
    <property type="component" value="Unassembled WGS sequence"/>
</dbReference>
<evidence type="ECO:0000313" key="2">
    <source>
        <dbReference type="Proteomes" id="UP000008909"/>
    </source>
</evidence>
<evidence type="ECO:0000313" key="1">
    <source>
        <dbReference type="EMBL" id="GAA55641.1"/>
    </source>
</evidence>
<sequence length="434" mass="50231">MTLVDQKGFQMELCWVDTLKLVGHLGQKTKTRNHSGYHRALISGAIFHLPHPTRSASYTVNFEGSVGFRRVGNSQRWTVEALEAMSTGSVVRYYDGHELFRFHSVSKFTTFKKHFTLGHHKLQWISSLSDHFSVSVDGKIDYWMYPTTRFFENKTKTIQEEIKHLQNTSFLVFPDFNRTTVHTSLLVQRSATAYLTFRLECRTFGRHIDLSIENYGKLSHLICSHKIGTAPSKRTLSFCFGNLTTGLMNRMPTFKIGDAKVWQFQFDRVKNRILPQLCDQKRFVYTLAFTGADSHVLSLHDFQTPYRLTLISSLTDPALLYRLVLPISATYHFGGCRPIVRKMKAVVLNRGETSASRDAVRCGQRPHRSVMVSHYIELSRWIATVNGHYHARLVLNRLYNQLHVLRMVKRCANLDERKIRCYGYHMSNNLSKNR</sequence>
<dbReference type="EMBL" id="DF144054">
    <property type="protein sequence ID" value="GAA55641.1"/>
    <property type="molecule type" value="Genomic_DNA"/>
</dbReference>
<proteinExistence type="predicted"/>
<keyword evidence="2" id="KW-1185">Reference proteome</keyword>
<organism evidence="1 2">
    <name type="scientific">Clonorchis sinensis</name>
    <name type="common">Chinese liver fluke</name>
    <dbReference type="NCBI Taxonomy" id="79923"/>
    <lineage>
        <taxon>Eukaryota</taxon>
        <taxon>Metazoa</taxon>
        <taxon>Spiralia</taxon>
        <taxon>Lophotrochozoa</taxon>
        <taxon>Platyhelminthes</taxon>
        <taxon>Trematoda</taxon>
        <taxon>Digenea</taxon>
        <taxon>Opisthorchiida</taxon>
        <taxon>Opisthorchiata</taxon>
        <taxon>Opisthorchiidae</taxon>
        <taxon>Clonorchis</taxon>
    </lineage>
</organism>
<reference key="2">
    <citation type="submission" date="2011-10" db="EMBL/GenBank/DDBJ databases">
        <title>The genome and transcriptome sequence of Clonorchis sinensis provide insights into the carcinogenic liver fluke.</title>
        <authorList>
            <person name="Wang X."/>
            <person name="Huang Y."/>
            <person name="Chen W."/>
            <person name="Liu H."/>
            <person name="Guo L."/>
            <person name="Chen Y."/>
            <person name="Luo F."/>
            <person name="Zhou W."/>
            <person name="Sun J."/>
            <person name="Mao Q."/>
            <person name="Liang P."/>
            <person name="Zhou C."/>
            <person name="Tian Y."/>
            <person name="Men J."/>
            <person name="Lv X."/>
            <person name="Huang L."/>
            <person name="Zhou J."/>
            <person name="Hu Y."/>
            <person name="Li R."/>
            <person name="Zhang F."/>
            <person name="Lei H."/>
            <person name="Li X."/>
            <person name="Hu X."/>
            <person name="Liang C."/>
            <person name="Xu J."/>
            <person name="Wu Z."/>
            <person name="Yu X."/>
        </authorList>
    </citation>
    <scope>NUCLEOTIDE SEQUENCE</scope>
    <source>
        <strain>Henan</strain>
    </source>
</reference>
<protein>
    <submittedName>
        <fullName evidence="1">Uncharacterized protein</fullName>
    </submittedName>
</protein>
<accession>G7YRR1</accession>
<dbReference type="AlphaFoldDB" id="G7YRR1"/>
<name>G7YRR1_CLOSI</name>
<dbReference type="InParanoid" id="G7YRR1"/>
<reference evidence="1" key="1">
    <citation type="journal article" date="2011" name="Genome Biol.">
        <title>The draft genome of the carcinogenic human liver fluke Clonorchis sinensis.</title>
        <authorList>
            <person name="Wang X."/>
            <person name="Chen W."/>
            <person name="Huang Y."/>
            <person name="Sun J."/>
            <person name="Men J."/>
            <person name="Liu H."/>
            <person name="Luo F."/>
            <person name="Guo L."/>
            <person name="Lv X."/>
            <person name="Deng C."/>
            <person name="Zhou C."/>
            <person name="Fan Y."/>
            <person name="Li X."/>
            <person name="Huang L."/>
            <person name="Hu Y."/>
            <person name="Liang C."/>
            <person name="Hu X."/>
            <person name="Xu J."/>
            <person name="Yu X."/>
        </authorList>
    </citation>
    <scope>NUCLEOTIDE SEQUENCE [LARGE SCALE GENOMIC DNA]</scope>
    <source>
        <strain evidence="1">Henan</strain>
    </source>
</reference>
<gene>
    <name evidence="1" type="ORF">CLF_108562</name>
</gene>